<dbReference type="Proteomes" id="UP001163321">
    <property type="component" value="Chromosome 8"/>
</dbReference>
<proteinExistence type="predicted"/>
<protein>
    <submittedName>
        <fullName evidence="1">Uncharacterized protein</fullName>
    </submittedName>
</protein>
<evidence type="ECO:0000313" key="2">
    <source>
        <dbReference type="Proteomes" id="UP001163321"/>
    </source>
</evidence>
<dbReference type="EMBL" id="CM047587">
    <property type="protein sequence ID" value="KAI9907205.1"/>
    <property type="molecule type" value="Genomic_DNA"/>
</dbReference>
<comment type="caution">
    <text evidence="1">The sequence shown here is derived from an EMBL/GenBank/DDBJ whole genome shotgun (WGS) entry which is preliminary data.</text>
</comment>
<gene>
    <name evidence="1" type="ORF">PsorP6_004552</name>
</gene>
<evidence type="ECO:0000313" key="1">
    <source>
        <dbReference type="EMBL" id="KAI9907205.1"/>
    </source>
</evidence>
<name>A0ACC0VML9_9STRA</name>
<organism evidence="1 2">
    <name type="scientific">Peronosclerospora sorghi</name>
    <dbReference type="NCBI Taxonomy" id="230839"/>
    <lineage>
        <taxon>Eukaryota</taxon>
        <taxon>Sar</taxon>
        <taxon>Stramenopiles</taxon>
        <taxon>Oomycota</taxon>
        <taxon>Peronosporomycetes</taxon>
        <taxon>Peronosporales</taxon>
        <taxon>Peronosporaceae</taxon>
        <taxon>Peronosclerospora</taxon>
    </lineage>
</organism>
<keyword evidence="2" id="KW-1185">Reference proteome</keyword>
<accession>A0ACC0VML9</accession>
<reference evidence="1 2" key="1">
    <citation type="journal article" date="2022" name="bioRxiv">
        <title>The genome of the oomycete Peronosclerospora sorghi, a cosmopolitan pathogen of maize and sorghum, is inflated with dispersed pseudogenes.</title>
        <authorList>
            <person name="Fletcher K."/>
            <person name="Martin F."/>
            <person name="Isakeit T."/>
            <person name="Cavanaugh K."/>
            <person name="Magill C."/>
            <person name="Michelmore R."/>
        </authorList>
    </citation>
    <scope>NUCLEOTIDE SEQUENCE [LARGE SCALE GENOMIC DNA]</scope>
    <source>
        <strain evidence="1">P6</strain>
    </source>
</reference>
<sequence length="74" mass="8394">MGRLLEIDVKLTSPTKHAPIEVHKISTKKEPQSSSESFFSVEIITPRLLILCPSRVFVPHLMTKDEDNKFMLAS</sequence>